<comment type="caution">
    <text evidence="1">The sequence shown here is derived from an EMBL/GenBank/DDBJ whole genome shotgun (WGS) entry which is preliminary data.</text>
</comment>
<name>A0A4C1TA62_EUMVA</name>
<organism evidence="1 2">
    <name type="scientific">Eumeta variegata</name>
    <name type="common">Bagworm moth</name>
    <name type="synonym">Eumeta japonica</name>
    <dbReference type="NCBI Taxonomy" id="151549"/>
    <lineage>
        <taxon>Eukaryota</taxon>
        <taxon>Metazoa</taxon>
        <taxon>Ecdysozoa</taxon>
        <taxon>Arthropoda</taxon>
        <taxon>Hexapoda</taxon>
        <taxon>Insecta</taxon>
        <taxon>Pterygota</taxon>
        <taxon>Neoptera</taxon>
        <taxon>Endopterygota</taxon>
        <taxon>Lepidoptera</taxon>
        <taxon>Glossata</taxon>
        <taxon>Ditrysia</taxon>
        <taxon>Tineoidea</taxon>
        <taxon>Psychidae</taxon>
        <taxon>Oiketicinae</taxon>
        <taxon>Eumeta</taxon>
    </lineage>
</organism>
<reference evidence="1 2" key="1">
    <citation type="journal article" date="2019" name="Commun. Biol.">
        <title>The bagworm genome reveals a unique fibroin gene that provides high tensile strength.</title>
        <authorList>
            <person name="Kono N."/>
            <person name="Nakamura H."/>
            <person name="Ohtoshi R."/>
            <person name="Tomita M."/>
            <person name="Numata K."/>
            <person name="Arakawa K."/>
        </authorList>
    </citation>
    <scope>NUCLEOTIDE SEQUENCE [LARGE SCALE GENOMIC DNA]</scope>
</reference>
<protein>
    <submittedName>
        <fullName evidence="1">Uncharacterized protein</fullName>
    </submittedName>
</protein>
<proteinExistence type="predicted"/>
<dbReference type="EMBL" id="BGZK01000040">
    <property type="protein sequence ID" value="GBP10368.1"/>
    <property type="molecule type" value="Genomic_DNA"/>
</dbReference>
<accession>A0A4C1TA62</accession>
<dbReference type="Proteomes" id="UP000299102">
    <property type="component" value="Unassembled WGS sequence"/>
</dbReference>
<dbReference type="AlphaFoldDB" id="A0A4C1TA62"/>
<gene>
    <name evidence="1" type="ORF">EVAR_5679_1</name>
</gene>
<sequence>MHKSVVDSRELERFDVLLRDELKKPHDNSPVSKLRPRGVHAARPTRALLRRSADADGAIDRPALPAAARAAMDLFKGCRFGSWSADRRGGIVGHATYHGTMNFSQPC</sequence>
<evidence type="ECO:0000313" key="2">
    <source>
        <dbReference type="Proteomes" id="UP000299102"/>
    </source>
</evidence>
<keyword evidence="2" id="KW-1185">Reference proteome</keyword>
<evidence type="ECO:0000313" key="1">
    <source>
        <dbReference type="EMBL" id="GBP10368.1"/>
    </source>
</evidence>